<name>A0A1H7FJ91_9RHOB</name>
<dbReference type="AlphaFoldDB" id="A0A1H7FJ91"/>
<keyword evidence="3" id="KW-1185">Reference proteome</keyword>
<dbReference type="EMBL" id="FNZQ01000001">
    <property type="protein sequence ID" value="SEK25317.1"/>
    <property type="molecule type" value="Genomic_DNA"/>
</dbReference>
<sequence>MLAATNPKKAAGRNRDMRFKADIFRKALLPGAGLERTGGLSDQSRLSLERPMIGAHPG</sequence>
<proteinExistence type="predicted"/>
<dbReference type="Proteomes" id="UP000199283">
    <property type="component" value="Unassembled WGS sequence"/>
</dbReference>
<protein>
    <submittedName>
        <fullName evidence="2">Uncharacterized protein</fullName>
    </submittedName>
</protein>
<gene>
    <name evidence="2" type="ORF">SAMN04488526_0110</name>
</gene>
<accession>A0A1H7FJ91</accession>
<evidence type="ECO:0000313" key="3">
    <source>
        <dbReference type="Proteomes" id="UP000199283"/>
    </source>
</evidence>
<evidence type="ECO:0000256" key="1">
    <source>
        <dbReference type="SAM" id="MobiDB-lite"/>
    </source>
</evidence>
<feature type="region of interest" description="Disordered" evidence="1">
    <location>
        <begin position="34"/>
        <end position="58"/>
    </location>
</feature>
<reference evidence="2 3" key="1">
    <citation type="submission" date="2016-10" db="EMBL/GenBank/DDBJ databases">
        <authorList>
            <person name="de Groot N.N."/>
        </authorList>
    </citation>
    <scope>NUCLEOTIDE SEQUENCE [LARGE SCALE GENOMIC DNA]</scope>
    <source>
        <strain evidence="2 3">DSM 14858</strain>
    </source>
</reference>
<evidence type="ECO:0000313" key="2">
    <source>
        <dbReference type="EMBL" id="SEK25317.1"/>
    </source>
</evidence>
<organism evidence="2 3">
    <name type="scientific">Jannaschia helgolandensis</name>
    <dbReference type="NCBI Taxonomy" id="188906"/>
    <lineage>
        <taxon>Bacteria</taxon>
        <taxon>Pseudomonadati</taxon>
        <taxon>Pseudomonadota</taxon>
        <taxon>Alphaproteobacteria</taxon>
        <taxon>Rhodobacterales</taxon>
        <taxon>Roseobacteraceae</taxon>
        <taxon>Jannaschia</taxon>
    </lineage>
</organism>